<keyword evidence="2" id="KW-1185">Reference proteome</keyword>
<accession>M0NHH8</accession>
<proteinExistence type="predicted"/>
<dbReference type="AlphaFoldDB" id="M0NHH8"/>
<sequence length="75" mass="8250">MTPRETEDAVHPVAVFELDRQIDLPPLSGAAGSPALSEYLLVSETNSSVKWVVRLLQTLLTHFTLFDLPTHHAAV</sequence>
<comment type="caution">
    <text evidence="1">The sequence shown here is derived from an EMBL/GenBank/DDBJ whole genome shotgun (WGS) entry which is preliminary data.</text>
</comment>
<organism evidence="1 2">
    <name type="scientific">Halococcus thailandensis JCM 13552</name>
    <dbReference type="NCBI Taxonomy" id="1227457"/>
    <lineage>
        <taxon>Archaea</taxon>
        <taxon>Methanobacteriati</taxon>
        <taxon>Methanobacteriota</taxon>
        <taxon>Stenosarchaea group</taxon>
        <taxon>Halobacteria</taxon>
        <taxon>Halobacteriales</taxon>
        <taxon>Halococcaceae</taxon>
        <taxon>Halococcus</taxon>
    </lineage>
</organism>
<gene>
    <name evidence="1" type="ORF">C451_04019</name>
</gene>
<dbReference type="OrthoDB" id="1018at2157"/>
<dbReference type="Proteomes" id="UP000011680">
    <property type="component" value="Unassembled WGS sequence"/>
</dbReference>
<evidence type="ECO:0000313" key="2">
    <source>
        <dbReference type="Proteomes" id="UP000011680"/>
    </source>
</evidence>
<evidence type="ECO:0000313" key="1">
    <source>
        <dbReference type="EMBL" id="EMA56100.1"/>
    </source>
</evidence>
<reference evidence="1 2" key="1">
    <citation type="journal article" date="2014" name="PLoS Genet.">
        <title>Phylogenetically driven sequencing of extremely halophilic archaea reveals strategies for static and dynamic osmo-response.</title>
        <authorList>
            <person name="Becker E.A."/>
            <person name="Seitzer P.M."/>
            <person name="Tritt A."/>
            <person name="Larsen D."/>
            <person name="Krusor M."/>
            <person name="Yao A.I."/>
            <person name="Wu D."/>
            <person name="Madern D."/>
            <person name="Eisen J.A."/>
            <person name="Darling A.E."/>
            <person name="Facciotti M.T."/>
        </authorList>
    </citation>
    <scope>NUCLEOTIDE SEQUENCE [LARGE SCALE GENOMIC DNA]</scope>
    <source>
        <strain evidence="1 2">JCM 13552</strain>
    </source>
</reference>
<dbReference type="RefSeq" id="WP_007737901.1">
    <property type="nucleotide sequence ID" value="NZ_AOMF01000092.1"/>
</dbReference>
<protein>
    <submittedName>
        <fullName evidence="1">Uncharacterized protein</fullName>
    </submittedName>
</protein>
<name>M0NHH8_9EURY</name>
<dbReference type="EMBL" id="AOMF01000092">
    <property type="protein sequence ID" value="EMA56100.1"/>
    <property type="molecule type" value="Genomic_DNA"/>
</dbReference>